<reference evidence="1 2" key="1">
    <citation type="submission" date="2023-09" db="EMBL/GenBank/DDBJ databases">
        <title>Pyrofollis japonicus gen. nov. sp. nov., a novel member of the family Pyrodictiaceae isolated from the Iheya North hydrothermal field.</title>
        <authorList>
            <person name="Miyazaki U."/>
            <person name="Sanari M."/>
            <person name="Tame A."/>
            <person name="Kitajima M."/>
            <person name="Okamoto A."/>
            <person name="Sawayama S."/>
            <person name="Miyazaki J."/>
            <person name="Takai K."/>
            <person name="Nakagawa S."/>
        </authorList>
    </citation>
    <scope>NUCLEOTIDE SEQUENCE [LARGE SCALE GENOMIC DNA]</scope>
    <source>
        <strain evidence="1 2">AV2</strain>
    </source>
</reference>
<gene>
    <name evidence="1" type="ORF">PABY_14660</name>
</gene>
<keyword evidence="2" id="KW-1185">Reference proteome</keyword>
<proteinExistence type="predicted"/>
<protein>
    <recommendedName>
        <fullName evidence="3">Transposase</fullName>
    </recommendedName>
</protein>
<accession>A0ABN6ZR96</accession>
<name>A0ABN6ZR96_9CREN</name>
<organism evidence="1 2">
    <name type="scientific">Pyrodictium abyssi</name>
    <dbReference type="NCBI Taxonomy" id="54256"/>
    <lineage>
        <taxon>Archaea</taxon>
        <taxon>Thermoproteota</taxon>
        <taxon>Thermoprotei</taxon>
        <taxon>Desulfurococcales</taxon>
        <taxon>Pyrodictiaceae</taxon>
        <taxon>Pyrodictium</taxon>
    </lineage>
</organism>
<sequence>MTVLEQASQRAKNCIRNILRHYGLALVAERPKTPAEQGAGTDALSREMLEEITGMELPDCHC</sequence>
<evidence type="ECO:0008006" key="3">
    <source>
        <dbReference type="Google" id="ProtNLM"/>
    </source>
</evidence>
<evidence type="ECO:0000313" key="2">
    <source>
        <dbReference type="Proteomes" id="UP001341135"/>
    </source>
</evidence>
<dbReference type="EMBL" id="AP028907">
    <property type="protein sequence ID" value="BES81899.1"/>
    <property type="molecule type" value="Genomic_DNA"/>
</dbReference>
<dbReference type="Proteomes" id="UP001341135">
    <property type="component" value="Chromosome"/>
</dbReference>
<evidence type="ECO:0000313" key="1">
    <source>
        <dbReference type="EMBL" id="BES81899.1"/>
    </source>
</evidence>